<evidence type="ECO:0000256" key="3">
    <source>
        <dbReference type="ARBA" id="ARBA00022490"/>
    </source>
</evidence>
<dbReference type="GO" id="GO:0140597">
    <property type="term" value="F:protein carrier chaperone"/>
    <property type="evidence" value="ECO:0007669"/>
    <property type="project" value="EnsemblFungi"/>
</dbReference>
<dbReference type="Gene3D" id="6.10.280.230">
    <property type="match status" value="1"/>
</dbReference>
<comment type="subcellular location">
    <subcellularLocation>
        <location evidence="2">Cytoplasm</location>
    </subcellularLocation>
    <subcellularLocation>
        <location evidence="1">Peroxisome</location>
    </subcellularLocation>
</comment>
<keyword evidence="3" id="KW-0963">Cytoplasm</keyword>
<dbReference type="GO" id="GO:0005777">
    <property type="term" value="C:peroxisome"/>
    <property type="evidence" value="ECO:0007669"/>
    <property type="project" value="UniProtKB-SubCell"/>
</dbReference>
<proteinExistence type="predicted"/>
<evidence type="ECO:0000313" key="9">
    <source>
        <dbReference type="Proteomes" id="UP000001640"/>
    </source>
</evidence>
<sequence>MDSSSCSTNPVGQFLSPKNNTLLSTHRPIVSRKTQVSDHYNTNDASPHETTFMNRNNQDYSVNRPHLLPAQSQQGIAEDWASQFSSMQIKDPLEFSQEYKRLYSSYESSQPQRQVPPMSMNVAHQPLPQPSMFVPSPLRQQRNGDGMDIDSYFDLQFQSVEKELEIENNANAGTARNDNVLDEEQLQLQKTARDIVESCSTPSSISSNSSVNAKFAESKFIGLMRKISDGVVTLKKINGDKNVDQSQQAPSVGNNEFYSTVDESVVGTPFYPVDDTVHM</sequence>
<dbReference type="GO" id="GO:0062137">
    <property type="term" value="C:cargo receptor complex"/>
    <property type="evidence" value="ECO:0007669"/>
    <property type="project" value="EnsemblFungi"/>
</dbReference>
<feature type="region of interest" description="Disordered" evidence="6">
    <location>
        <begin position="34"/>
        <end position="59"/>
    </location>
</feature>
<evidence type="ECO:0000256" key="4">
    <source>
        <dbReference type="ARBA" id="ARBA00022843"/>
    </source>
</evidence>
<gene>
    <name evidence="8" type="primary">NCAS0A07250</name>
    <name evidence="8" type="ordered locus">NCAS_0A07250</name>
</gene>
<dbReference type="KEGG" id="ncs:NCAS_0A07250"/>
<dbReference type="EMBL" id="HE576752">
    <property type="protein sequence ID" value="CCC67283.1"/>
    <property type="molecule type" value="Genomic_DNA"/>
</dbReference>
<accession>G0V735</accession>
<evidence type="ECO:0000313" key="8">
    <source>
        <dbReference type="EMBL" id="CCC67283.1"/>
    </source>
</evidence>
<keyword evidence="5" id="KW-0576">Peroxisome</keyword>
<dbReference type="STRING" id="1064592.G0V735"/>
<dbReference type="GO" id="GO:0016558">
    <property type="term" value="P:protein import into peroxisome matrix"/>
    <property type="evidence" value="ECO:0007669"/>
    <property type="project" value="EnsemblFungi"/>
</dbReference>
<dbReference type="Proteomes" id="UP000001640">
    <property type="component" value="Chromosome 1"/>
</dbReference>
<keyword evidence="4" id="KW-0832">Ubl conjugation</keyword>
<dbReference type="HOGENOM" id="CLU_078821_0_0_1"/>
<dbReference type="GeneID" id="96900762"/>
<dbReference type="RefSeq" id="XP_003673664.1">
    <property type="nucleotide sequence ID" value="XM_003673616.1"/>
</dbReference>
<evidence type="ECO:0000256" key="6">
    <source>
        <dbReference type="SAM" id="MobiDB-lite"/>
    </source>
</evidence>
<evidence type="ECO:0000256" key="2">
    <source>
        <dbReference type="ARBA" id="ARBA00004496"/>
    </source>
</evidence>
<reference evidence="8 9" key="1">
    <citation type="journal article" date="2011" name="Proc. Natl. Acad. Sci. U.S.A.">
        <title>Evolutionary erosion of yeast sex chromosomes by mating-type switching accidents.</title>
        <authorList>
            <person name="Gordon J.L."/>
            <person name="Armisen D."/>
            <person name="Proux-Wera E."/>
            <person name="Oheigeartaigh S.S."/>
            <person name="Byrne K.P."/>
            <person name="Wolfe K.H."/>
        </authorList>
    </citation>
    <scope>NUCLEOTIDE SEQUENCE [LARGE SCALE GENOMIC DNA]</scope>
    <source>
        <strain evidence="9">ATCC 76901 / BCRC 22586 / CBS 4309 / NBRC 1992 / NRRL Y-12630</strain>
    </source>
</reference>
<keyword evidence="9" id="KW-1185">Reference proteome</keyword>
<dbReference type="OrthoDB" id="4035272at2759"/>
<dbReference type="GO" id="GO:0005829">
    <property type="term" value="C:cytosol"/>
    <property type="evidence" value="ECO:0007669"/>
    <property type="project" value="EnsemblFungi"/>
</dbReference>
<organism evidence="8 9">
    <name type="scientific">Naumovozyma castellii</name>
    <name type="common">Yeast</name>
    <name type="synonym">Saccharomyces castellii</name>
    <dbReference type="NCBI Taxonomy" id="27288"/>
    <lineage>
        <taxon>Eukaryota</taxon>
        <taxon>Fungi</taxon>
        <taxon>Dikarya</taxon>
        <taxon>Ascomycota</taxon>
        <taxon>Saccharomycotina</taxon>
        <taxon>Saccharomycetes</taxon>
        <taxon>Saccharomycetales</taxon>
        <taxon>Saccharomycetaceae</taxon>
        <taxon>Naumovozyma</taxon>
    </lineage>
</organism>
<reference key="2">
    <citation type="submission" date="2011-08" db="EMBL/GenBank/DDBJ databases">
        <title>Genome sequence of Naumovozyma castellii.</title>
        <authorList>
            <person name="Gordon J.L."/>
            <person name="Armisen D."/>
            <person name="Proux-Wera E."/>
            <person name="OhEigeartaigh S.S."/>
            <person name="Byrne K.P."/>
            <person name="Wolfe K.H."/>
        </authorList>
    </citation>
    <scope>NUCLEOTIDE SEQUENCE</scope>
    <source>
        <strain>Type strain:CBS 4309</strain>
    </source>
</reference>
<dbReference type="FunCoup" id="G0V735">
    <property type="interactions" value="38"/>
</dbReference>
<dbReference type="Pfam" id="PF25098">
    <property type="entry name" value="PEX18_PEX21_C"/>
    <property type="match status" value="1"/>
</dbReference>
<feature type="region of interest" description="Disordered" evidence="6">
    <location>
        <begin position="1"/>
        <end position="20"/>
    </location>
</feature>
<dbReference type="InParanoid" id="G0V735"/>
<evidence type="ECO:0000256" key="5">
    <source>
        <dbReference type="ARBA" id="ARBA00023140"/>
    </source>
</evidence>
<name>G0V735_NAUCA</name>
<dbReference type="InterPro" id="IPR056940">
    <property type="entry name" value="PEX18_PEX21_C"/>
</dbReference>
<evidence type="ECO:0000259" key="7">
    <source>
        <dbReference type="Pfam" id="PF25098"/>
    </source>
</evidence>
<evidence type="ECO:0000256" key="1">
    <source>
        <dbReference type="ARBA" id="ARBA00004275"/>
    </source>
</evidence>
<feature type="domain" description="PEX18/PEX21 C-terminal" evidence="7">
    <location>
        <begin position="181"/>
        <end position="254"/>
    </location>
</feature>
<dbReference type="eggNOG" id="ENOG502S8JP">
    <property type="taxonomic scope" value="Eukaryota"/>
</dbReference>
<dbReference type="OMA" id="NENSTIM"/>
<protein>
    <recommendedName>
        <fullName evidence="7">PEX18/PEX21 C-terminal domain-containing protein</fullName>
    </recommendedName>
</protein>
<dbReference type="AlphaFoldDB" id="G0V735"/>